<proteinExistence type="predicted"/>
<dbReference type="EMBL" id="KZ993992">
    <property type="protein sequence ID" value="RKO94147.1"/>
    <property type="molecule type" value="Genomic_DNA"/>
</dbReference>
<reference evidence="3" key="1">
    <citation type="journal article" date="2018" name="Nat. Microbiol.">
        <title>Leveraging single-cell genomics to expand the fungal tree of life.</title>
        <authorList>
            <person name="Ahrendt S.R."/>
            <person name="Quandt C.A."/>
            <person name="Ciobanu D."/>
            <person name="Clum A."/>
            <person name="Salamov A."/>
            <person name="Andreopoulos B."/>
            <person name="Cheng J.F."/>
            <person name="Woyke T."/>
            <person name="Pelin A."/>
            <person name="Henrissat B."/>
            <person name="Reynolds N.K."/>
            <person name="Benny G.L."/>
            <person name="Smith M.E."/>
            <person name="James T.Y."/>
            <person name="Grigoriev I.V."/>
        </authorList>
    </citation>
    <scope>NUCLEOTIDE SEQUENCE [LARGE SCALE GENOMIC DNA]</scope>
</reference>
<gene>
    <name evidence="2" type="ORF">BDK51DRAFT_36580</name>
</gene>
<keyword evidence="3" id="KW-1185">Reference proteome</keyword>
<feature type="region of interest" description="Disordered" evidence="1">
    <location>
        <begin position="194"/>
        <end position="215"/>
    </location>
</feature>
<protein>
    <submittedName>
        <fullName evidence="2">Uncharacterized protein</fullName>
    </submittedName>
</protein>
<accession>A0A4V1ISN2</accession>
<evidence type="ECO:0000256" key="1">
    <source>
        <dbReference type="SAM" id="MobiDB-lite"/>
    </source>
</evidence>
<name>A0A4V1ISN2_9FUNG</name>
<evidence type="ECO:0000313" key="3">
    <source>
        <dbReference type="Proteomes" id="UP000269721"/>
    </source>
</evidence>
<dbReference type="AlphaFoldDB" id="A0A4V1ISN2"/>
<sequence>MATANGLNHQIIVDPLVVHTRINGTFDASSLTPGLPLAQHLQDVYTVWRTDAEPPSVKFFHIGEIFELSTKPKLLIWEPHHITLKPAKYHLLPAIIATTQTNTFLEAWRVSNVYYVVQCIPVTGRHDTRILKIQATLVIASKELMDQIANKPEMDETIKRHEGFLKYVIQKYNATTSTQLNNEVAANDLRALPHEREGPPRAQVTNSCTFGEGLD</sequence>
<dbReference type="Proteomes" id="UP000269721">
    <property type="component" value="Unassembled WGS sequence"/>
</dbReference>
<evidence type="ECO:0000313" key="2">
    <source>
        <dbReference type="EMBL" id="RKO94147.1"/>
    </source>
</evidence>
<organism evidence="2 3">
    <name type="scientific">Blyttiomyces helicus</name>
    <dbReference type="NCBI Taxonomy" id="388810"/>
    <lineage>
        <taxon>Eukaryota</taxon>
        <taxon>Fungi</taxon>
        <taxon>Fungi incertae sedis</taxon>
        <taxon>Chytridiomycota</taxon>
        <taxon>Chytridiomycota incertae sedis</taxon>
        <taxon>Chytridiomycetes</taxon>
        <taxon>Chytridiomycetes incertae sedis</taxon>
        <taxon>Blyttiomyces</taxon>
    </lineage>
</organism>